<keyword evidence="1" id="KW-0812">Transmembrane</keyword>
<gene>
    <name evidence="2" type="ORF">NBM05_14930</name>
</gene>
<organism evidence="2 3">
    <name type="scientific">Rothia santali</name>
    <dbReference type="NCBI Taxonomy" id="2949643"/>
    <lineage>
        <taxon>Bacteria</taxon>
        <taxon>Bacillati</taxon>
        <taxon>Actinomycetota</taxon>
        <taxon>Actinomycetes</taxon>
        <taxon>Micrococcales</taxon>
        <taxon>Micrococcaceae</taxon>
        <taxon>Rothia</taxon>
    </lineage>
</organism>
<name>A0A9X2HH58_9MICC</name>
<proteinExistence type="predicted"/>
<evidence type="ECO:0000313" key="2">
    <source>
        <dbReference type="EMBL" id="MCP3427264.1"/>
    </source>
</evidence>
<protein>
    <submittedName>
        <fullName evidence="2">Uncharacterized protein</fullName>
    </submittedName>
</protein>
<dbReference type="EMBL" id="JANAFB010000068">
    <property type="protein sequence ID" value="MCP3427264.1"/>
    <property type="molecule type" value="Genomic_DNA"/>
</dbReference>
<dbReference type="Proteomes" id="UP001139502">
    <property type="component" value="Unassembled WGS sequence"/>
</dbReference>
<feature type="transmembrane region" description="Helical" evidence="1">
    <location>
        <begin position="26"/>
        <end position="44"/>
    </location>
</feature>
<comment type="caution">
    <text evidence="2">The sequence shown here is derived from an EMBL/GenBank/DDBJ whole genome shotgun (WGS) entry which is preliminary data.</text>
</comment>
<dbReference type="AlphaFoldDB" id="A0A9X2HH58"/>
<accession>A0A9X2HH58</accession>
<sequence>MRTSHSRPVVDIQPGHENDPRARTNLNLAYIALAWIGSGMMVIGNDPVRELFTGLF</sequence>
<keyword evidence="1" id="KW-1133">Transmembrane helix</keyword>
<evidence type="ECO:0000313" key="3">
    <source>
        <dbReference type="Proteomes" id="UP001139502"/>
    </source>
</evidence>
<reference evidence="2" key="1">
    <citation type="submission" date="2022-06" db="EMBL/GenBank/DDBJ databases">
        <title>Rothia sp. isolated from sandalwood seedling.</title>
        <authorList>
            <person name="Tuikhar N."/>
            <person name="Kirdat K."/>
            <person name="Thorat V."/>
            <person name="Swetha P."/>
            <person name="Padma S."/>
            <person name="Sundararaj R."/>
            <person name="Yadav A."/>
        </authorList>
    </citation>
    <scope>NUCLEOTIDE SEQUENCE</scope>
    <source>
        <strain evidence="2">AR01</strain>
    </source>
</reference>
<evidence type="ECO:0000256" key="1">
    <source>
        <dbReference type="SAM" id="Phobius"/>
    </source>
</evidence>
<dbReference type="RefSeq" id="WP_254169072.1">
    <property type="nucleotide sequence ID" value="NZ_JANAFB010000068.1"/>
</dbReference>
<keyword evidence="3" id="KW-1185">Reference proteome</keyword>
<keyword evidence="1" id="KW-0472">Membrane</keyword>